<organism evidence="8 9">
    <name type="scientific">Bradyrhizobium canariense</name>
    <dbReference type="NCBI Taxonomy" id="255045"/>
    <lineage>
        <taxon>Bacteria</taxon>
        <taxon>Pseudomonadati</taxon>
        <taxon>Pseudomonadota</taxon>
        <taxon>Alphaproteobacteria</taxon>
        <taxon>Hyphomicrobiales</taxon>
        <taxon>Nitrobacteraceae</taxon>
        <taxon>Bradyrhizobium</taxon>
    </lineage>
</organism>
<evidence type="ECO:0000256" key="1">
    <source>
        <dbReference type="ARBA" id="ARBA00004442"/>
    </source>
</evidence>
<dbReference type="InterPro" id="IPR027385">
    <property type="entry name" value="Beta-barrel_OMP"/>
</dbReference>
<feature type="chain" id="PRO_5009254605" evidence="6">
    <location>
        <begin position="24"/>
        <end position="246"/>
    </location>
</feature>
<gene>
    <name evidence="8" type="ORF">SAMN05444158_0299</name>
</gene>
<comment type="subcellular location">
    <subcellularLocation>
        <location evidence="1">Cell outer membrane</location>
    </subcellularLocation>
</comment>
<feature type="domain" description="Outer membrane protein beta-barrel" evidence="7">
    <location>
        <begin position="38"/>
        <end position="236"/>
    </location>
</feature>
<dbReference type="GO" id="GO:0009279">
    <property type="term" value="C:cell outer membrane"/>
    <property type="evidence" value="ECO:0007669"/>
    <property type="project" value="UniProtKB-SubCell"/>
</dbReference>
<dbReference type="InterPro" id="IPR051692">
    <property type="entry name" value="OMP-like"/>
</dbReference>
<evidence type="ECO:0000313" key="9">
    <source>
        <dbReference type="Proteomes" id="UP000243904"/>
    </source>
</evidence>
<evidence type="ECO:0000256" key="3">
    <source>
        <dbReference type="ARBA" id="ARBA00023136"/>
    </source>
</evidence>
<dbReference type="Gene3D" id="2.40.160.20">
    <property type="match status" value="1"/>
</dbReference>
<evidence type="ECO:0000256" key="5">
    <source>
        <dbReference type="ARBA" id="ARBA00038306"/>
    </source>
</evidence>
<evidence type="ECO:0000256" key="2">
    <source>
        <dbReference type="ARBA" id="ARBA00022729"/>
    </source>
</evidence>
<dbReference type="PANTHER" id="PTHR34001">
    <property type="entry name" value="BLL7405 PROTEIN"/>
    <property type="match status" value="1"/>
</dbReference>
<keyword evidence="4" id="KW-0998">Cell outer membrane</keyword>
<comment type="similarity">
    <text evidence="5">Belongs to the Omp25/RopB family.</text>
</comment>
<evidence type="ECO:0000256" key="6">
    <source>
        <dbReference type="SAM" id="SignalP"/>
    </source>
</evidence>
<dbReference type="InterPro" id="IPR011250">
    <property type="entry name" value="OMP/PagP_B-barrel"/>
</dbReference>
<evidence type="ECO:0000259" key="7">
    <source>
        <dbReference type="Pfam" id="PF13505"/>
    </source>
</evidence>
<evidence type="ECO:0000313" key="8">
    <source>
        <dbReference type="EMBL" id="SDR88390.1"/>
    </source>
</evidence>
<keyword evidence="9" id="KW-1185">Reference proteome</keyword>
<dbReference type="Proteomes" id="UP000243904">
    <property type="component" value="Chromosome I"/>
</dbReference>
<evidence type="ECO:0000256" key="4">
    <source>
        <dbReference type="ARBA" id="ARBA00023237"/>
    </source>
</evidence>
<accession>A0A1H1MP46</accession>
<keyword evidence="3" id="KW-0472">Membrane</keyword>
<feature type="signal peptide" evidence="6">
    <location>
        <begin position="1"/>
        <end position="23"/>
    </location>
</feature>
<protein>
    <submittedName>
        <fullName evidence="8">Outer membrane immunogenic protein</fullName>
    </submittedName>
</protein>
<proteinExistence type="inferred from homology"/>
<dbReference type="Pfam" id="PF13505">
    <property type="entry name" value="OMP_b-brl"/>
    <property type="match status" value="1"/>
</dbReference>
<dbReference type="PANTHER" id="PTHR34001:SF3">
    <property type="entry name" value="BLL7405 PROTEIN"/>
    <property type="match status" value="1"/>
</dbReference>
<dbReference type="AlphaFoldDB" id="A0A1H1MP46"/>
<dbReference type="EMBL" id="LT629750">
    <property type="protein sequence ID" value="SDR88390.1"/>
    <property type="molecule type" value="Genomic_DNA"/>
</dbReference>
<sequence>MQRFAIVGAGLLSIAGFIGAASAADLAARPYTKAPPMAEAVYNWTGFYVGVNGGGGWGHTGEFSTLFGTTTSHDTSGALAGGQVGYNWQAGAWVFGVEADGDWANISGSAPCPSPIASCASNTRDLASFRGRVGWATGPVLLYATGGLGYANAHYSALSVVGALPAPGTTGVYNADRWGYAVGAGLEYGFAANWSAKIEYMHYDFDSVTSPAGTLGDPIALSLRVDTVKAGVNYRFGWGGPVVAKY</sequence>
<dbReference type="RefSeq" id="WP_146686070.1">
    <property type="nucleotide sequence ID" value="NZ_LT629750.1"/>
</dbReference>
<keyword evidence="2 6" id="KW-0732">Signal</keyword>
<name>A0A1H1MP46_9BRAD</name>
<reference evidence="9" key="1">
    <citation type="submission" date="2016-10" db="EMBL/GenBank/DDBJ databases">
        <authorList>
            <person name="Varghese N."/>
            <person name="Submissions S."/>
        </authorList>
    </citation>
    <scope>NUCLEOTIDE SEQUENCE [LARGE SCALE GENOMIC DNA]</scope>
    <source>
        <strain evidence="9">GAS369</strain>
    </source>
</reference>
<dbReference type="SUPFAM" id="SSF56925">
    <property type="entry name" value="OMPA-like"/>
    <property type="match status" value="1"/>
</dbReference>